<organism evidence="8 9">
    <name type="scientific">Myroides odoratus</name>
    <name type="common">Flavobacterium odoratum</name>
    <dbReference type="NCBI Taxonomy" id="256"/>
    <lineage>
        <taxon>Bacteria</taxon>
        <taxon>Pseudomonadati</taxon>
        <taxon>Bacteroidota</taxon>
        <taxon>Flavobacteriia</taxon>
        <taxon>Flavobacteriales</taxon>
        <taxon>Flavobacteriaceae</taxon>
        <taxon>Myroides</taxon>
    </lineage>
</organism>
<dbReference type="EMBL" id="UGQL01000001">
    <property type="protein sequence ID" value="STZ26796.1"/>
    <property type="molecule type" value="Genomic_DNA"/>
</dbReference>
<name>A0A378RID0_MYROD</name>
<keyword evidence="5" id="KW-0902">Two-component regulatory system</keyword>
<protein>
    <recommendedName>
        <fullName evidence="2">histidine kinase</fullName>
        <ecNumber evidence="2">2.7.13.3</ecNumber>
    </recommendedName>
</protein>
<sequence length="255" mass="29516">MQNVWQRENTILIWFIIGLLLILIISVAFVILLKLNHKKHLDTEDQIQQLNQQHSQKLQLSSVDIQEKERQRIGSDLHDSVINALNVLFLKSQIGQSENQLVDEIQETIQLTRRISHGLNPPLLDYATLENLIKDLFQQWEAFYDIKFHLDKRASVELTAEQKMHLLRIIQELISNIHKHAQANQIEFHLRLSEKAIAFSLRDNGKGFQAKMKYKGLGLQNIQIRSTILKATGKYKQQASIGTVFLFVLPQHSTS</sequence>
<accession>A0A378RID0</accession>
<dbReference type="Pfam" id="PF02518">
    <property type="entry name" value="HATPase_c"/>
    <property type="match status" value="1"/>
</dbReference>
<dbReference type="InterPro" id="IPR036890">
    <property type="entry name" value="HATPase_C_sf"/>
</dbReference>
<evidence type="ECO:0000256" key="5">
    <source>
        <dbReference type="ARBA" id="ARBA00023012"/>
    </source>
</evidence>
<evidence type="ECO:0000256" key="2">
    <source>
        <dbReference type="ARBA" id="ARBA00012438"/>
    </source>
</evidence>
<dbReference type="AlphaFoldDB" id="A0A378RID0"/>
<dbReference type="RefSeq" id="WP_115089868.1">
    <property type="nucleotide sequence ID" value="NZ_CP068107.1"/>
</dbReference>
<evidence type="ECO:0000313" key="9">
    <source>
        <dbReference type="Proteomes" id="UP000255024"/>
    </source>
</evidence>
<dbReference type="GO" id="GO:0004673">
    <property type="term" value="F:protein histidine kinase activity"/>
    <property type="evidence" value="ECO:0007669"/>
    <property type="project" value="UniProtKB-EC"/>
</dbReference>
<evidence type="ECO:0000313" key="8">
    <source>
        <dbReference type="EMBL" id="STZ26796.1"/>
    </source>
</evidence>
<proteinExistence type="predicted"/>
<feature type="transmembrane region" description="Helical" evidence="6">
    <location>
        <begin position="12"/>
        <end position="33"/>
    </location>
</feature>
<evidence type="ECO:0000256" key="1">
    <source>
        <dbReference type="ARBA" id="ARBA00000085"/>
    </source>
</evidence>
<dbReference type="Proteomes" id="UP000255024">
    <property type="component" value="Unassembled WGS sequence"/>
</dbReference>
<evidence type="ECO:0000259" key="7">
    <source>
        <dbReference type="Pfam" id="PF02518"/>
    </source>
</evidence>
<keyword evidence="4 8" id="KW-0418">Kinase</keyword>
<keyword evidence="6" id="KW-1133">Transmembrane helix</keyword>
<dbReference type="Gene3D" id="1.20.5.1930">
    <property type="match status" value="1"/>
</dbReference>
<dbReference type="InterPro" id="IPR050482">
    <property type="entry name" value="Sensor_HK_TwoCompSys"/>
</dbReference>
<keyword evidence="3 8" id="KW-0808">Transferase</keyword>
<gene>
    <name evidence="8" type="primary">nreB_2</name>
    <name evidence="8" type="ORF">NCTC11179_00323</name>
</gene>
<comment type="catalytic activity">
    <reaction evidence="1">
        <text>ATP + protein L-histidine = ADP + protein N-phospho-L-histidine.</text>
        <dbReference type="EC" id="2.7.13.3"/>
    </reaction>
</comment>
<reference evidence="8 9" key="1">
    <citation type="submission" date="2018-06" db="EMBL/GenBank/DDBJ databases">
        <authorList>
            <consortium name="Pathogen Informatics"/>
            <person name="Doyle S."/>
        </authorList>
    </citation>
    <scope>NUCLEOTIDE SEQUENCE [LARGE SCALE GENOMIC DNA]</scope>
    <source>
        <strain evidence="8 9">NCTC11179</strain>
    </source>
</reference>
<dbReference type="PANTHER" id="PTHR24421:SF10">
    <property type="entry name" value="NITRATE_NITRITE SENSOR PROTEIN NARQ"/>
    <property type="match status" value="1"/>
</dbReference>
<feature type="domain" description="Histidine kinase/HSP90-like ATPase" evidence="7">
    <location>
        <begin position="163"/>
        <end position="251"/>
    </location>
</feature>
<dbReference type="InterPro" id="IPR003594">
    <property type="entry name" value="HATPase_dom"/>
</dbReference>
<evidence type="ECO:0000256" key="3">
    <source>
        <dbReference type="ARBA" id="ARBA00022679"/>
    </source>
</evidence>
<keyword evidence="9" id="KW-1185">Reference proteome</keyword>
<evidence type="ECO:0000256" key="4">
    <source>
        <dbReference type="ARBA" id="ARBA00022777"/>
    </source>
</evidence>
<evidence type="ECO:0000256" key="6">
    <source>
        <dbReference type="SAM" id="Phobius"/>
    </source>
</evidence>
<dbReference type="Gene3D" id="3.30.565.10">
    <property type="entry name" value="Histidine kinase-like ATPase, C-terminal domain"/>
    <property type="match status" value="1"/>
</dbReference>
<dbReference type="PANTHER" id="PTHR24421">
    <property type="entry name" value="NITRATE/NITRITE SENSOR PROTEIN NARX-RELATED"/>
    <property type="match status" value="1"/>
</dbReference>
<dbReference type="GO" id="GO:0000160">
    <property type="term" value="P:phosphorelay signal transduction system"/>
    <property type="evidence" value="ECO:0007669"/>
    <property type="project" value="UniProtKB-KW"/>
</dbReference>
<dbReference type="SUPFAM" id="SSF55874">
    <property type="entry name" value="ATPase domain of HSP90 chaperone/DNA topoisomerase II/histidine kinase"/>
    <property type="match status" value="1"/>
</dbReference>
<dbReference type="EC" id="2.7.13.3" evidence="2"/>
<keyword evidence="6" id="KW-0812">Transmembrane</keyword>
<keyword evidence="6" id="KW-0472">Membrane</keyword>